<feature type="compositionally biased region" description="Basic and acidic residues" evidence="1">
    <location>
        <begin position="105"/>
        <end position="130"/>
    </location>
</feature>
<dbReference type="RefSeq" id="WP_117441391.1">
    <property type="nucleotide sequence ID" value="NZ_QVES01000003.1"/>
</dbReference>
<feature type="region of interest" description="Disordered" evidence="1">
    <location>
        <begin position="105"/>
        <end position="140"/>
    </location>
</feature>
<dbReference type="InterPro" id="IPR016787">
    <property type="entry name" value="UCP021328"/>
</dbReference>
<feature type="compositionally biased region" description="Basic residues" evidence="1">
    <location>
        <begin position="131"/>
        <end position="140"/>
    </location>
</feature>
<name>A0A3E2U0D0_9FIRM</name>
<dbReference type="EMBL" id="QVES01000003">
    <property type="protein sequence ID" value="RGB88471.1"/>
    <property type="molecule type" value="Genomic_DNA"/>
</dbReference>
<dbReference type="PIRSF" id="PIRSF021328">
    <property type="entry name" value="UCP021328"/>
    <property type="match status" value="1"/>
</dbReference>
<protein>
    <submittedName>
        <fullName evidence="2">DUF2992 family protein</fullName>
    </submittedName>
</protein>
<organism evidence="2 3">
    <name type="scientific">Faecalibacterium prausnitzii</name>
    <dbReference type="NCBI Taxonomy" id="853"/>
    <lineage>
        <taxon>Bacteria</taxon>
        <taxon>Bacillati</taxon>
        <taxon>Bacillota</taxon>
        <taxon>Clostridia</taxon>
        <taxon>Eubacteriales</taxon>
        <taxon>Oscillospiraceae</taxon>
        <taxon>Faecalibacterium</taxon>
    </lineage>
</organism>
<evidence type="ECO:0000313" key="3">
    <source>
        <dbReference type="Proteomes" id="UP000260782"/>
    </source>
</evidence>
<evidence type="ECO:0000256" key="1">
    <source>
        <dbReference type="SAM" id="MobiDB-lite"/>
    </source>
</evidence>
<dbReference type="Proteomes" id="UP000260782">
    <property type="component" value="Unassembled WGS sequence"/>
</dbReference>
<accession>A0A3E2U0D0</accession>
<sequence>MSTVLQSSLTILFEAPFWIGLYERTDSGKYEVCKITFGSEPKDYEVYDFLLKNWHKLKFSPPIQTEVAIERKINPKRMQREIQSQLQDKGIGTKAQQALKLQHEQCKLERKTKSREQKEAEKDRQFAIRQEKKKAKHRGR</sequence>
<dbReference type="AlphaFoldDB" id="A0A3E2U0D0"/>
<gene>
    <name evidence="2" type="ORF">DWZ25_04605</name>
</gene>
<evidence type="ECO:0000313" key="2">
    <source>
        <dbReference type="EMBL" id="RGB88471.1"/>
    </source>
</evidence>
<comment type="caution">
    <text evidence="2">The sequence shown here is derived from an EMBL/GenBank/DDBJ whole genome shotgun (WGS) entry which is preliminary data.</text>
</comment>
<proteinExistence type="predicted"/>
<reference evidence="2 3" key="1">
    <citation type="submission" date="2018-08" db="EMBL/GenBank/DDBJ databases">
        <title>A genome reference for cultivated species of the human gut microbiota.</title>
        <authorList>
            <person name="Zou Y."/>
            <person name="Xue W."/>
            <person name="Luo G."/>
        </authorList>
    </citation>
    <scope>NUCLEOTIDE SEQUENCE [LARGE SCALE GENOMIC DNA]</scope>
    <source>
        <strain evidence="2 3">AF31-14AC</strain>
    </source>
</reference>
<dbReference type="Pfam" id="PF11208">
    <property type="entry name" value="DUF2992"/>
    <property type="match status" value="1"/>
</dbReference>